<name>A0AAN9WWF7_PHACN</name>
<dbReference type="EMBL" id="JAYMYR010000001">
    <property type="protein sequence ID" value="KAK7382483.1"/>
    <property type="molecule type" value="Genomic_DNA"/>
</dbReference>
<protein>
    <submittedName>
        <fullName evidence="1">Uncharacterized protein</fullName>
    </submittedName>
</protein>
<accession>A0AAN9WWF7</accession>
<dbReference type="AlphaFoldDB" id="A0AAN9WWF7"/>
<dbReference type="Proteomes" id="UP001374584">
    <property type="component" value="Unassembled WGS sequence"/>
</dbReference>
<organism evidence="1 2">
    <name type="scientific">Phaseolus coccineus</name>
    <name type="common">Scarlet runner bean</name>
    <name type="synonym">Phaseolus multiflorus</name>
    <dbReference type="NCBI Taxonomy" id="3886"/>
    <lineage>
        <taxon>Eukaryota</taxon>
        <taxon>Viridiplantae</taxon>
        <taxon>Streptophyta</taxon>
        <taxon>Embryophyta</taxon>
        <taxon>Tracheophyta</taxon>
        <taxon>Spermatophyta</taxon>
        <taxon>Magnoliopsida</taxon>
        <taxon>eudicotyledons</taxon>
        <taxon>Gunneridae</taxon>
        <taxon>Pentapetalae</taxon>
        <taxon>rosids</taxon>
        <taxon>fabids</taxon>
        <taxon>Fabales</taxon>
        <taxon>Fabaceae</taxon>
        <taxon>Papilionoideae</taxon>
        <taxon>50 kb inversion clade</taxon>
        <taxon>NPAAA clade</taxon>
        <taxon>indigoferoid/millettioid clade</taxon>
        <taxon>Phaseoleae</taxon>
        <taxon>Phaseolus</taxon>
    </lineage>
</organism>
<proteinExistence type="predicted"/>
<gene>
    <name evidence="1" type="ORF">VNO80_01336</name>
</gene>
<keyword evidence="2" id="KW-1185">Reference proteome</keyword>
<evidence type="ECO:0000313" key="1">
    <source>
        <dbReference type="EMBL" id="KAK7382483.1"/>
    </source>
</evidence>
<comment type="caution">
    <text evidence="1">The sequence shown here is derived from an EMBL/GenBank/DDBJ whole genome shotgun (WGS) entry which is preliminary data.</text>
</comment>
<sequence length="80" mass="9080">MFDVERGKFVAFQSVLSCCSYAYFLTERNNAEELFFSAACRQVGSTFKDVGKILSISNYEMIKGCMVKLFCSSDFMGFYA</sequence>
<evidence type="ECO:0000313" key="2">
    <source>
        <dbReference type="Proteomes" id="UP001374584"/>
    </source>
</evidence>
<reference evidence="1 2" key="1">
    <citation type="submission" date="2024-01" db="EMBL/GenBank/DDBJ databases">
        <title>The genomes of 5 underutilized Papilionoideae crops provide insights into root nodulation and disease resistanc.</title>
        <authorList>
            <person name="Jiang F."/>
        </authorList>
    </citation>
    <scope>NUCLEOTIDE SEQUENCE [LARGE SCALE GENOMIC DNA]</scope>
    <source>
        <strain evidence="1">JINMINGXINNONG_FW02</strain>
        <tissue evidence="1">Leaves</tissue>
    </source>
</reference>